<name>A0A2N3IJD6_9BACT</name>
<dbReference type="Pfam" id="PF01553">
    <property type="entry name" value="Acyltransferase"/>
    <property type="match status" value="1"/>
</dbReference>
<dbReference type="GO" id="GO:0003841">
    <property type="term" value="F:1-acylglycerol-3-phosphate O-acyltransferase activity"/>
    <property type="evidence" value="ECO:0007669"/>
    <property type="project" value="TreeGrafter"/>
</dbReference>
<keyword evidence="2 5" id="KW-0808">Transferase</keyword>
<evidence type="ECO:0000256" key="3">
    <source>
        <dbReference type="ARBA" id="ARBA00023315"/>
    </source>
</evidence>
<comment type="caution">
    <text evidence="5">The sequence shown here is derived from an EMBL/GenBank/DDBJ whole genome shotgun (WGS) entry which is preliminary data.</text>
</comment>
<dbReference type="PANTHER" id="PTHR10434">
    <property type="entry name" value="1-ACYL-SN-GLYCEROL-3-PHOSPHATE ACYLTRANSFERASE"/>
    <property type="match status" value="1"/>
</dbReference>
<feature type="domain" description="Phospholipid/glycerol acyltransferase" evidence="4">
    <location>
        <begin position="30"/>
        <end position="139"/>
    </location>
</feature>
<evidence type="ECO:0000259" key="4">
    <source>
        <dbReference type="SMART" id="SM00563"/>
    </source>
</evidence>
<accession>A0A2N3IJD6</accession>
<dbReference type="Proteomes" id="UP000233387">
    <property type="component" value="Unassembled WGS sequence"/>
</dbReference>
<evidence type="ECO:0000256" key="1">
    <source>
        <dbReference type="ARBA" id="ARBA00005189"/>
    </source>
</evidence>
<comment type="pathway">
    <text evidence="1">Lipid metabolism.</text>
</comment>
<dbReference type="PANTHER" id="PTHR10434:SF9">
    <property type="entry name" value="PHOSPHOLIPID_GLYCEROL ACYLTRANSFERASE DOMAIN-CONTAINING PROTEIN"/>
    <property type="match status" value="1"/>
</dbReference>
<sequence length="196" mass="22386">MFLLKIFAKVLLFFSGWKVIGQIPQTPKTVMVAAPHTSNWDFFYTMVIFSSLGIRIRFLGKKSLFKFPLGLLMRFFGGIPVDRSKSNNLVSAAAEIIRKSKKIILLVPVEGTRSYTEGWKSGFYYIAQEANVPISLGFLDYARKEGGFFDDLFYPSGNYVEDLEKIQLYYKDIQGKYPEKSSLYQKFGKAVINPPK</sequence>
<keyword evidence="6" id="KW-1185">Reference proteome</keyword>
<dbReference type="GO" id="GO:0006654">
    <property type="term" value="P:phosphatidic acid biosynthetic process"/>
    <property type="evidence" value="ECO:0007669"/>
    <property type="project" value="TreeGrafter"/>
</dbReference>
<dbReference type="SUPFAM" id="SSF69593">
    <property type="entry name" value="Glycerol-3-phosphate (1)-acyltransferase"/>
    <property type="match status" value="1"/>
</dbReference>
<dbReference type="OrthoDB" id="9796839at2"/>
<gene>
    <name evidence="5" type="ORF">Rain11_0543</name>
</gene>
<dbReference type="CDD" id="cd07988">
    <property type="entry name" value="LPLAT_ABO13168-like"/>
    <property type="match status" value="1"/>
</dbReference>
<evidence type="ECO:0000313" key="5">
    <source>
        <dbReference type="EMBL" id="PKQ70460.1"/>
    </source>
</evidence>
<proteinExistence type="predicted"/>
<dbReference type="AlphaFoldDB" id="A0A2N3IJD6"/>
<organism evidence="5 6">
    <name type="scientific">Raineya orbicola</name>
    <dbReference type="NCBI Taxonomy" id="2016530"/>
    <lineage>
        <taxon>Bacteria</taxon>
        <taxon>Pseudomonadati</taxon>
        <taxon>Bacteroidota</taxon>
        <taxon>Cytophagia</taxon>
        <taxon>Cytophagales</taxon>
        <taxon>Raineyaceae</taxon>
        <taxon>Raineya</taxon>
    </lineage>
</organism>
<evidence type="ECO:0000313" key="6">
    <source>
        <dbReference type="Proteomes" id="UP000233387"/>
    </source>
</evidence>
<dbReference type="EMBL" id="NKXO01000006">
    <property type="protein sequence ID" value="PKQ70460.1"/>
    <property type="molecule type" value="Genomic_DNA"/>
</dbReference>
<protein>
    <submittedName>
        <fullName evidence="5">Acyltransferase</fullName>
    </submittedName>
</protein>
<keyword evidence="3 5" id="KW-0012">Acyltransferase</keyword>
<reference evidence="5 6" key="1">
    <citation type="submission" date="2017-06" db="EMBL/GenBank/DDBJ databases">
        <title>Raineya orbicola gen. nov., sp. nov. a slightly thermophilic bacterium of the phylum Bacteroidetes and the description of Raineyaceae fam. nov.</title>
        <authorList>
            <person name="Albuquerque L."/>
            <person name="Polonia A.R.M."/>
            <person name="Barroso C."/>
            <person name="Froufe H.J.C."/>
            <person name="Lage O."/>
            <person name="Lobo-Da-Cunha A."/>
            <person name="Egas C."/>
            <person name="Da Costa M.S."/>
        </authorList>
    </citation>
    <scope>NUCLEOTIDE SEQUENCE [LARGE SCALE GENOMIC DNA]</scope>
    <source>
        <strain evidence="5 6">SPSPC-11</strain>
    </source>
</reference>
<dbReference type="SMART" id="SM00563">
    <property type="entry name" value="PlsC"/>
    <property type="match status" value="1"/>
</dbReference>
<dbReference type="InterPro" id="IPR002123">
    <property type="entry name" value="Plipid/glycerol_acylTrfase"/>
</dbReference>
<evidence type="ECO:0000256" key="2">
    <source>
        <dbReference type="ARBA" id="ARBA00022679"/>
    </source>
</evidence>